<keyword evidence="2" id="KW-1185">Reference proteome</keyword>
<dbReference type="OrthoDB" id="9862569at2"/>
<evidence type="ECO:0008006" key="3">
    <source>
        <dbReference type="Google" id="ProtNLM"/>
    </source>
</evidence>
<dbReference type="EMBL" id="BFAZ01000011">
    <property type="protein sequence ID" value="GBF44351.1"/>
    <property type="molecule type" value="Genomic_DNA"/>
</dbReference>
<comment type="caution">
    <text evidence="1">The sequence shown here is derived from an EMBL/GenBank/DDBJ whole genome shotgun (WGS) entry which is preliminary data.</text>
</comment>
<evidence type="ECO:0000313" key="1">
    <source>
        <dbReference type="EMBL" id="GBF44351.1"/>
    </source>
</evidence>
<dbReference type="RefSeq" id="WP_108961324.1">
    <property type="nucleotide sequence ID" value="NZ_BFAZ01000011.1"/>
</dbReference>
<proteinExistence type="predicted"/>
<dbReference type="Proteomes" id="UP000245206">
    <property type="component" value="Unassembled WGS sequence"/>
</dbReference>
<reference evidence="2" key="1">
    <citation type="journal article" date="2019" name="Microbiol. Immunol.">
        <title>Molecular and phenotypic characterization of Leptospira johnsonii sp. nov., Leptospira ellinghausenii sp. nov. and Leptospira ryugenii sp. nov. isolated from soil and water in Japan.</title>
        <authorList>
            <person name="Masuzawa T."/>
            <person name="Saito M."/>
            <person name="Nakao R."/>
            <person name="Nikaido Y."/>
            <person name="Matsumoto M."/>
            <person name="Ogawa M."/>
            <person name="Yokoyama M."/>
            <person name="Hidaka Y."/>
            <person name="Tomita J."/>
            <person name="Sakakibara K."/>
            <person name="Suzuki K."/>
            <person name="Yasuda S."/>
            <person name="Sato H."/>
            <person name="Yamaguchi M."/>
            <person name="Yoshida S.I."/>
            <person name="Koizumi N."/>
            <person name="Kawamura Y."/>
        </authorList>
    </citation>
    <scope>NUCLEOTIDE SEQUENCE [LARGE SCALE GENOMIC DNA]</scope>
    <source>
        <strain evidence="2">E18</strain>
    </source>
</reference>
<organism evidence="1 2">
    <name type="scientific">Leptospira ellinghausenii</name>
    <dbReference type="NCBI Taxonomy" id="1917822"/>
    <lineage>
        <taxon>Bacteria</taxon>
        <taxon>Pseudomonadati</taxon>
        <taxon>Spirochaetota</taxon>
        <taxon>Spirochaetia</taxon>
        <taxon>Leptospirales</taxon>
        <taxon>Leptospiraceae</taxon>
        <taxon>Leptospira</taxon>
    </lineage>
</organism>
<name>A0A2P2DIB9_9LEPT</name>
<protein>
    <recommendedName>
        <fullName evidence="3">RiboL-PSP-HEPN domain-containing protein</fullName>
    </recommendedName>
</protein>
<sequence>MEKRINYYTPELTEYSIINFSIIGKALCVATYFDKICKNFLLALVIKYPQYFKEKFKEFNNINLNSDELYSQIMKIADKINLDRCIKILSKINTENDKFIGFFGRFDKAREARNFIAHDLCLGYPENINKANFRAELAREIKENTSEIVNCLVLMEDLILSFNKEGMLPGIDKSSLVENIVSWVLDDEI</sequence>
<accession>A0A2P2DIB9</accession>
<dbReference type="AlphaFoldDB" id="A0A2P2DIB9"/>
<gene>
    <name evidence="1" type="ORF">LPTSP2_36540</name>
</gene>
<evidence type="ECO:0000313" key="2">
    <source>
        <dbReference type="Proteomes" id="UP000245206"/>
    </source>
</evidence>